<dbReference type="InterPro" id="IPR003317">
    <property type="entry name" value="Cyt-d_oxidase_su2"/>
</dbReference>
<dbReference type="GO" id="GO:0009055">
    <property type="term" value="F:electron transfer activity"/>
    <property type="evidence" value="ECO:0007669"/>
    <property type="project" value="TreeGrafter"/>
</dbReference>
<keyword evidence="4 7" id="KW-0812">Transmembrane</keyword>
<evidence type="ECO:0000256" key="3">
    <source>
        <dbReference type="ARBA" id="ARBA00022475"/>
    </source>
</evidence>
<dbReference type="GO" id="GO:0070069">
    <property type="term" value="C:cytochrome complex"/>
    <property type="evidence" value="ECO:0007669"/>
    <property type="project" value="TreeGrafter"/>
</dbReference>
<evidence type="ECO:0000256" key="1">
    <source>
        <dbReference type="ARBA" id="ARBA00004651"/>
    </source>
</evidence>
<evidence type="ECO:0000313" key="9">
    <source>
        <dbReference type="Proteomes" id="UP000241762"/>
    </source>
</evidence>
<dbReference type="GO" id="GO:0016682">
    <property type="term" value="F:oxidoreductase activity, acting on diphenols and related substances as donors, oxygen as acceptor"/>
    <property type="evidence" value="ECO:0007669"/>
    <property type="project" value="TreeGrafter"/>
</dbReference>
<evidence type="ECO:0000313" key="8">
    <source>
        <dbReference type="EMBL" id="AVP88143.1"/>
    </source>
</evidence>
<accession>A0A2P1PA49</accession>
<feature type="transmembrane region" description="Helical" evidence="7">
    <location>
        <begin position="12"/>
        <end position="42"/>
    </location>
</feature>
<dbReference type="Proteomes" id="UP000241762">
    <property type="component" value="Chromosome"/>
</dbReference>
<dbReference type="GO" id="GO:0005886">
    <property type="term" value="C:plasma membrane"/>
    <property type="evidence" value="ECO:0007669"/>
    <property type="project" value="UniProtKB-SubCell"/>
</dbReference>
<dbReference type="RefSeq" id="WP_106874956.1">
    <property type="nucleotide sequence ID" value="NZ_CP027845.1"/>
</dbReference>
<evidence type="ECO:0000256" key="5">
    <source>
        <dbReference type="ARBA" id="ARBA00022989"/>
    </source>
</evidence>
<reference evidence="8 9" key="1">
    <citation type="submission" date="2018-03" db="EMBL/GenBank/DDBJ databases">
        <title>A gene transfer event suggests a long-term partnership between eustigmatophyte algae and a novel lineage of endosymbiotic bacteria.</title>
        <authorList>
            <person name="Yurchenko T."/>
            <person name="Sevcikova T."/>
            <person name="Pribyl P."/>
            <person name="El Karkouri K."/>
            <person name="Klimes V."/>
            <person name="Amaral R."/>
            <person name="Zbrankova V."/>
            <person name="Kim E."/>
            <person name="Raoult D."/>
            <person name="Santos L.M.A."/>
            <person name="Elias M."/>
        </authorList>
    </citation>
    <scope>NUCLEOTIDE SEQUENCE [LARGE SCALE GENOMIC DNA]</scope>
    <source>
        <strain evidence="8">CCALA 838</strain>
    </source>
</reference>
<keyword evidence="3" id="KW-1003">Cell membrane</keyword>
<sequence>MFDLSNFVDLPVVWGLLIATAILLYVILDGFDLGVGILFPFAPTEKCRDRMMNSIAPFWDSNETWLVLGGGGLFVAFPLAYSILLPAFYMPIIMMLLGLIMRGVAFEFRFKSDLSYRRFWDYVFHFGSLGAAFCQGIVLGSFVQGIKVTGRSFAGGALDWATGFSMLAGMGVVFGYALLGATWLVMKTTDITQDWARSVGSYVLGFVAIFMALVAICFPLLNDFIDRFWFDHSNVFILLFIPFTLSNLFIKLWFDLHDAKRECRPFFISLGIFACGYISLILSIFPWIVPFHYTIWDAAASKPGLSLVLVGVAITLPLVLVYIGYCYYVFKGKASHDRTY</sequence>
<proteinExistence type="inferred from homology"/>
<protein>
    <submittedName>
        <fullName evidence="8">CydB cytochrome d ubiquinol oxidase subunit II</fullName>
    </submittedName>
</protein>
<evidence type="ECO:0000256" key="6">
    <source>
        <dbReference type="ARBA" id="ARBA00023136"/>
    </source>
</evidence>
<dbReference type="OrthoDB" id="9776710at2"/>
<keyword evidence="5 7" id="KW-1133">Transmembrane helix</keyword>
<keyword evidence="9" id="KW-1185">Reference proteome</keyword>
<gene>
    <name evidence="8" type="ORF">phytr_12180</name>
</gene>
<name>A0A2P1PA49_9RICK</name>
<feature type="transmembrane region" description="Helical" evidence="7">
    <location>
        <begin position="122"/>
        <end position="143"/>
    </location>
</feature>
<dbReference type="EMBL" id="CP027845">
    <property type="protein sequence ID" value="AVP88143.1"/>
    <property type="molecule type" value="Genomic_DNA"/>
</dbReference>
<dbReference type="KEGG" id="ptc:phytr_12180"/>
<dbReference type="PANTHER" id="PTHR43141:SF4">
    <property type="entry name" value="CYTOCHROME BD2 SUBUNIT II"/>
    <property type="match status" value="1"/>
</dbReference>
<feature type="transmembrane region" description="Helical" evidence="7">
    <location>
        <begin position="266"/>
        <end position="288"/>
    </location>
</feature>
<comment type="similarity">
    <text evidence="2">Belongs to the cytochrome ubiquinol oxidase subunit 2 family.</text>
</comment>
<evidence type="ECO:0000256" key="2">
    <source>
        <dbReference type="ARBA" id="ARBA00007543"/>
    </source>
</evidence>
<dbReference type="GO" id="GO:0019646">
    <property type="term" value="P:aerobic electron transport chain"/>
    <property type="evidence" value="ECO:0007669"/>
    <property type="project" value="TreeGrafter"/>
</dbReference>
<dbReference type="PANTHER" id="PTHR43141">
    <property type="entry name" value="CYTOCHROME BD2 SUBUNIT II"/>
    <property type="match status" value="1"/>
</dbReference>
<feature type="transmembrane region" description="Helical" evidence="7">
    <location>
        <begin position="87"/>
        <end position="110"/>
    </location>
</feature>
<dbReference type="NCBIfam" id="TIGR00203">
    <property type="entry name" value="cydB"/>
    <property type="match status" value="1"/>
</dbReference>
<keyword evidence="6 7" id="KW-0472">Membrane</keyword>
<evidence type="ECO:0000256" key="4">
    <source>
        <dbReference type="ARBA" id="ARBA00022692"/>
    </source>
</evidence>
<dbReference type="AlphaFoldDB" id="A0A2P1PA49"/>
<organism evidence="8 9">
    <name type="scientific">Candidatus Phycorickettsia trachydisci</name>
    <dbReference type="NCBI Taxonomy" id="2115978"/>
    <lineage>
        <taxon>Bacteria</taxon>
        <taxon>Pseudomonadati</taxon>
        <taxon>Pseudomonadota</taxon>
        <taxon>Alphaproteobacteria</taxon>
        <taxon>Rickettsiales</taxon>
        <taxon>Rickettsiaceae</taxon>
        <taxon>Candidatus Phycorickettsia</taxon>
    </lineage>
</organism>
<dbReference type="Pfam" id="PF02322">
    <property type="entry name" value="Cyt_bd_oxida_II"/>
    <property type="match status" value="1"/>
</dbReference>
<comment type="subcellular location">
    <subcellularLocation>
        <location evidence="1">Cell membrane</location>
        <topology evidence="1">Multi-pass membrane protein</topology>
    </subcellularLocation>
</comment>
<feature type="transmembrane region" description="Helical" evidence="7">
    <location>
        <begin position="308"/>
        <end position="330"/>
    </location>
</feature>
<evidence type="ECO:0000256" key="7">
    <source>
        <dbReference type="SAM" id="Phobius"/>
    </source>
</evidence>
<feature type="transmembrane region" description="Helical" evidence="7">
    <location>
        <begin position="198"/>
        <end position="221"/>
    </location>
</feature>
<feature type="transmembrane region" description="Helical" evidence="7">
    <location>
        <begin position="233"/>
        <end position="254"/>
    </location>
</feature>
<feature type="transmembrane region" description="Helical" evidence="7">
    <location>
        <begin position="163"/>
        <end position="186"/>
    </location>
</feature>